<keyword evidence="3" id="KW-1185">Reference proteome</keyword>
<dbReference type="InterPro" id="IPR007493">
    <property type="entry name" value="DUF538"/>
</dbReference>
<dbReference type="OrthoDB" id="1873537at2759"/>
<feature type="signal peptide" evidence="1">
    <location>
        <begin position="1"/>
        <end position="25"/>
    </location>
</feature>
<dbReference type="Pfam" id="PF04398">
    <property type="entry name" value="DUF538"/>
    <property type="match status" value="1"/>
</dbReference>
<dbReference type="Proteomes" id="UP000323000">
    <property type="component" value="Chromosome 3"/>
</dbReference>
<proteinExistence type="predicted"/>
<keyword evidence="1" id="KW-0732">Signal</keyword>
<dbReference type="EMBL" id="VAHF01000003">
    <property type="protein sequence ID" value="TXG65156.1"/>
    <property type="molecule type" value="Genomic_DNA"/>
</dbReference>
<dbReference type="Gene3D" id="2.30.240.10">
    <property type="entry name" value="At5g01610-like"/>
    <property type="match status" value="1"/>
</dbReference>
<sequence>MDLGLFSKTILCFSLVVIASLQCSAFSDDDDERPSAYEVLSSYNFPIGILPKGVLDYQLDSSNGKFSAFLNGSCSFSLEGSYQLKYKPTIKGNISKGKLGSLEGVSVKLFFMWIDIVEVSRSGDNLEFSVGIAGAGFPIDNFEECPQCGCGLNCNAKKTSSRLQVPFSTVLSNGYLVLREGEKKYNMKGTVIDFEQWMLVCLELADADCTCID</sequence>
<organism evidence="2 3">
    <name type="scientific">Acer yangbiense</name>
    <dbReference type="NCBI Taxonomy" id="1000413"/>
    <lineage>
        <taxon>Eukaryota</taxon>
        <taxon>Viridiplantae</taxon>
        <taxon>Streptophyta</taxon>
        <taxon>Embryophyta</taxon>
        <taxon>Tracheophyta</taxon>
        <taxon>Spermatophyta</taxon>
        <taxon>Magnoliopsida</taxon>
        <taxon>eudicotyledons</taxon>
        <taxon>Gunneridae</taxon>
        <taxon>Pentapetalae</taxon>
        <taxon>rosids</taxon>
        <taxon>malvids</taxon>
        <taxon>Sapindales</taxon>
        <taxon>Sapindaceae</taxon>
        <taxon>Hippocastanoideae</taxon>
        <taxon>Acereae</taxon>
        <taxon>Acer</taxon>
    </lineage>
</organism>
<dbReference type="PANTHER" id="PTHR31676">
    <property type="entry name" value="T31J12.3 PROTEIN-RELATED"/>
    <property type="match status" value="1"/>
</dbReference>
<dbReference type="PANTHER" id="PTHR31676:SF76">
    <property type="entry name" value="OS05G0362300 PROTEIN"/>
    <property type="match status" value="1"/>
</dbReference>
<evidence type="ECO:0000256" key="1">
    <source>
        <dbReference type="SAM" id="SignalP"/>
    </source>
</evidence>
<accession>A0A5C7I9U3</accession>
<evidence type="ECO:0000313" key="3">
    <source>
        <dbReference type="Proteomes" id="UP000323000"/>
    </source>
</evidence>
<feature type="chain" id="PRO_5023138138" description="DUF538 domain-containing protein" evidence="1">
    <location>
        <begin position="26"/>
        <end position="213"/>
    </location>
</feature>
<comment type="caution">
    <text evidence="2">The sequence shown here is derived from an EMBL/GenBank/DDBJ whole genome shotgun (WGS) entry which is preliminary data.</text>
</comment>
<name>A0A5C7I9U3_9ROSI</name>
<dbReference type="AlphaFoldDB" id="A0A5C7I9U3"/>
<evidence type="ECO:0008006" key="4">
    <source>
        <dbReference type="Google" id="ProtNLM"/>
    </source>
</evidence>
<dbReference type="SUPFAM" id="SSF141562">
    <property type="entry name" value="At5g01610-like"/>
    <property type="match status" value="1"/>
</dbReference>
<reference evidence="3" key="1">
    <citation type="journal article" date="2019" name="Gigascience">
        <title>De novo genome assembly of the endangered Acer yangbiense, a plant species with extremely small populations endemic to Yunnan Province, China.</title>
        <authorList>
            <person name="Yang J."/>
            <person name="Wariss H.M."/>
            <person name="Tao L."/>
            <person name="Zhang R."/>
            <person name="Yun Q."/>
            <person name="Hollingsworth P."/>
            <person name="Dao Z."/>
            <person name="Luo G."/>
            <person name="Guo H."/>
            <person name="Ma Y."/>
            <person name="Sun W."/>
        </authorList>
    </citation>
    <scope>NUCLEOTIDE SEQUENCE [LARGE SCALE GENOMIC DNA]</scope>
    <source>
        <strain evidence="3">cv. Malutang</strain>
    </source>
</reference>
<dbReference type="InterPro" id="IPR036758">
    <property type="entry name" value="At5g01610-like"/>
</dbReference>
<evidence type="ECO:0000313" key="2">
    <source>
        <dbReference type="EMBL" id="TXG65156.1"/>
    </source>
</evidence>
<gene>
    <name evidence="2" type="ORF">EZV62_006431</name>
</gene>
<protein>
    <recommendedName>
        <fullName evidence="4">DUF538 domain-containing protein</fullName>
    </recommendedName>
</protein>